<feature type="transmembrane region" description="Helical" evidence="1">
    <location>
        <begin position="154"/>
        <end position="180"/>
    </location>
</feature>
<keyword evidence="3" id="KW-1185">Reference proteome</keyword>
<protein>
    <submittedName>
        <fullName evidence="2">Uncharacterized protein</fullName>
    </submittedName>
</protein>
<evidence type="ECO:0000256" key="1">
    <source>
        <dbReference type="SAM" id="Phobius"/>
    </source>
</evidence>
<keyword evidence="1" id="KW-0472">Membrane</keyword>
<dbReference type="EMBL" id="CP033972">
    <property type="protein sequence ID" value="AZG44043.1"/>
    <property type="molecule type" value="Genomic_DNA"/>
</dbReference>
<evidence type="ECO:0000313" key="2">
    <source>
        <dbReference type="EMBL" id="AZG44043.1"/>
    </source>
</evidence>
<reference evidence="2 3" key="1">
    <citation type="submission" date="2018-11" db="EMBL/GenBank/DDBJ databases">
        <title>Gordonia insulae sp. nov., isolated from an island soil.</title>
        <authorList>
            <person name="Kim Y.S."/>
            <person name="Kim S.B."/>
        </authorList>
    </citation>
    <scope>NUCLEOTIDE SEQUENCE [LARGE SCALE GENOMIC DNA]</scope>
    <source>
        <strain evidence="2 3">MMS17-SY073</strain>
    </source>
</reference>
<name>A0A3G8JGA6_9ACTN</name>
<keyword evidence="1" id="KW-1133">Transmembrane helix</keyword>
<evidence type="ECO:0000313" key="3">
    <source>
        <dbReference type="Proteomes" id="UP000271469"/>
    </source>
</evidence>
<organism evidence="2 3">
    <name type="scientific">Gordonia insulae</name>
    <dbReference type="NCBI Taxonomy" id="2420509"/>
    <lineage>
        <taxon>Bacteria</taxon>
        <taxon>Bacillati</taxon>
        <taxon>Actinomycetota</taxon>
        <taxon>Actinomycetes</taxon>
        <taxon>Mycobacteriales</taxon>
        <taxon>Gordoniaceae</taxon>
        <taxon>Gordonia</taxon>
    </lineage>
</organism>
<proteinExistence type="predicted"/>
<dbReference type="KEGG" id="gom:D7316_00623"/>
<keyword evidence="1" id="KW-0812">Transmembrane</keyword>
<gene>
    <name evidence="2" type="ORF">D7316_00623</name>
</gene>
<dbReference type="Proteomes" id="UP000271469">
    <property type="component" value="Chromosome"/>
</dbReference>
<sequence>MIAPLIVGGIGTGFFVAPLQTAILSDTMPENVGSASGCVPTVQQIGASIGLAVVTLFFFGQVSAQAGSAVPAARADLATDLQTTSVEPMFRTAVADRFADCARAQLTSPHPEQPAKGCDTATSATSAPSGLAATLAAQAHDELRAAGRSVAARTFVGAFQATVWSLAAISLVIAALSLALGRQRDDPAPP</sequence>
<dbReference type="SUPFAM" id="SSF103473">
    <property type="entry name" value="MFS general substrate transporter"/>
    <property type="match status" value="1"/>
</dbReference>
<feature type="transmembrane region" description="Helical" evidence="1">
    <location>
        <begin position="45"/>
        <end position="64"/>
    </location>
</feature>
<dbReference type="InterPro" id="IPR036259">
    <property type="entry name" value="MFS_trans_sf"/>
</dbReference>
<accession>A0A3G8JGA6</accession>
<dbReference type="AlphaFoldDB" id="A0A3G8JGA6"/>